<accession>A0A1N7K7Y7</accession>
<evidence type="ECO:0000256" key="1">
    <source>
        <dbReference type="SAM" id="MobiDB-lite"/>
    </source>
</evidence>
<dbReference type="Proteomes" id="UP000186292">
    <property type="component" value="Unassembled WGS sequence"/>
</dbReference>
<keyword evidence="2" id="KW-0812">Transmembrane</keyword>
<organism evidence="3 4">
    <name type="scientific">Corynebacterium appendicis CIP 107643</name>
    <dbReference type="NCBI Taxonomy" id="1161099"/>
    <lineage>
        <taxon>Bacteria</taxon>
        <taxon>Bacillati</taxon>
        <taxon>Actinomycetota</taxon>
        <taxon>Actinomycetes</taxon>
        <taxon>Mycobacteriales</taxon>
        <taxon>Corynebacteriaceae</taxon>
        <taxon>Corynebacterium</taxon>
    </lineage>
</organism>
<keyword evidence="3" id="KW-0238">DNA-binding</keyword>
<sequence length="165" mass="18425">MPSVSNAATDPDHGDTASGADTAPEAPKRERLRVRAWHVLLLVAAVIISLLLARWQWERFQSGTGSLQNLGYALQWPFFGAFLVFIYRAGMRMENEKIDAENSGDKMQALYEADKAAFGEPEVVTEIDEDFLPSRPTMDIDEYNARFAPRRGAEADMTDPDGSER</sequence>
<evidence type="ECO:0000313" key="4">
    <source>
        <dbReference type="Proteomes" id="UP000186292"/>
    </source>
</evidence>
<proteinExistence type="predicted"/>
<feature type="region of interest" description="Disordered" evidence="1">
    <location>
        <begin position="1"/>
        <end position="26"/>
    </location>
</feature>
<evidence type="ECO:0000256" key="2">
    <source>
        <dbReference type="SAM" id="Phobius"/>
    </source>
</evidence>
<reference evidence="4" key="1">
    <citation type="submission" date="2017-01" db="EMBL/GenBank/DDBJ databases">
        <authorList>
            <person name="Varghese N."/>
            <person name="Submissions S."/>
        </authorList>
    </citation>
    <scope>NUCLEOTIDE SEQUENCE [LARGE SCALE GENOMIC DNA]</scope>
    <source>
        <strain evidence="4">DSM 44531</strain>
    </source>
</reference>
<dbReference type="STRING" id="1161099.SAMN05444817_11534"/>
<protein>
    <submittedName>
        <fullName evidence="3">DNA-binding transcriptional regulator of glucitol operon</fullName>
    </submittedName>
</protein>
<keyword evidence="4" id="KW-1185">Reference proteome</keyword>
<dbReference type="AlphaFoldDB" id="A0A1N7K7Y7"/>
<keyword evidence="2" id="KW-0472">Membrane</keyword>
<evidence type="ECO:0000313" key="3">
    <source>
        <dbReference type="EMBL" id="SIS57705.1"/>
    </source>
</evidence>
<feature type="transmembrane region" description="Helical" evidence="2">
    <location>
        <begin position="36"/>
        <end position="57"/>
    </location>
</feature>
<dbReference type="EMBL" id="FTOF01000015">
    <property type="protein sequence ID" value="SIS57705.1"/>
    <property type="molecule type" value="Genomic_DNA"/>
</dbReference>
<feature type="transmembrane region" description="Helical" evidence="2">
    <location>
        <begin position="69"/>
        <end position="87"/>
    </location>
</feature>
<dbReference type="GO" id="GO:0003677">
    <property type="term" value="F:DNA binding"/>
    <property type="evidence" value="ECO:0007669"/>
    <property type="project" value="UniProtKB-KW"/>
</dbReference>
<gene>
    <name evidence="3" type="ORF">SAMN05444817_11534</name>
</gene>
<keyword evidence="2" id="KW-1133">Transmembrane helix</keyword>
<name>A0A1N7K7Y7_9CORY</name>